<feature type="transmembrane region" description="Helical" evidence="6">
    <location>
        <begin position="293"/>
        <end position="312"/>
    </location>
</feature>
<dbReference type="Gene3D" id="1.20.1250.20">
    <property type="entry name" value="MFS general substrate transporter like domains"/>
    <property type="match status" value="1"/>
</dbReference>
<organism evidence="8 9">
    <name type="scientific">Saccharopolyspora rosea</name>
    <dbReference type="NCBI Taxonomy" id="524884"/>
    <lineage>
        <taxon>Bacteria</taxon>
        <taxon>Bacillati</taxon>
        <taxon>Actinomycetota</taxon>
        <taxon>Actinomycetes</taxon>
        <taxon>Pseudonocardiales</taxon>
        <taxon>Pseudonocardiaceae</taxon>
        <taxon>Saccharopolyspora</taxon>
    </lineage>
</organism>
<evidence type="ECO:0000256" key="3">
    <source>
        <dbReference type="ARBA" id="ARBA00022692"/>
    </source>
</evidence>
<feature type="transmembrane region" description="Helical" evidence="6">
    <location>
        <begin position="224"/>
        <end position="246"/>
    </location>
</feature>
<gene>
    <name evidence="8" type="ORF">ACFQ16_04800</name>
</gene>
<dbReference type="EMBL" id="JBHTIW010000002">
    <property type="protein sequence ID" value="MFD0919057.1"/>
    <property type="molecule type" value="Genomic_DNA"/>
</dbReference>
<dbReference type="InterPro" id="IPR020846">
    <property type="entry name" value="MFS_dom"/>
</dbReference>
<name>A0ABW3FN35_9PSEU</name>
<comment type="caution">
    <text evidence="8">The sequence shown here is derived from an EMBL/GenBank/DDBJ whole genome shotgun (WGS) entry which is preliminary data.</text>
</comment>
<evidence type="ECO:0000313" key="8">
    <source>
        <dbReference type="EMBL" id="MFD0919057.1"/>
    </source>
</evidence>
<reference evidence="9" key="1">
    <citation type="journal article" date="2019" name="Int. J. Syst. Evol. Microbiol.">
        <title>The Global Catalogue of Microorganisms (GCM) 10K type strain sequencing project: providing services to taxonomists for standard genome sequencing and annotation.</title>
        <authorList>
            <consortium name="The Broad Institute Genomics Platform"/>
            <consortium name="The Broad Institute Genome Sequencing Center for Infectious Disease"/>
            <person name="Wu L."/>
            <person name="Ma J."/>
        </authorList>
    </citation>
    <scope>NUCLEOTIDE SEQUENCE [LARGE SCALE GENOMIC DNA]</scope>
    <source>
        <strain evidence="9">CCUG 56401</strain>
    </source>
</reference>
<dbReference type="Pfam" id="PF07690">
    <property type="entry name" value="MFS_1"/>
    <property type="match status" value="1"/>
</dbReference>
<feature type="transmembrane region" description="Helical" evidence="6">
    <location>
        <begin position="56"/>
        <end position="76"/>
    </location>
</feature>
<feature type="transmembrane region" description="Helical" evidence="6">
    <location>
        <begin position="384"/>
        <end position="405"/>
    </location>
</feature>
<accession>A0ABW3FN35</accession>
<feature type="transmembrane region" description="Helical" evidence="6">
    <location>
        <begin position="354"/>
        <end position="378"/>
    </location>
</feature>
<keyword evidence="5 6" id="KW-0472">Membrane</keyword>
<dbReference type="InterPro" id="IPR036259">
    <property type="entry name" value="MFS_trans_sf"/>
</dbReference>
<sequence>MTSAGVHRGKRRRQLLGPFRYRGYRRYFVGQALSTFGDSLVPLTIAFAALQVGGAGALGLVLAANRVPIAVLVLFGGALGDRWDRRTVMVGADVLRCGTQAISGLLLVSGQAELWHLVVLQALAGAGTAVFTPAAAGLVPELVPRSALQQANALLGLATNTNKVVSISVAGALVAAAGPGVALLVDAATFATSACSLLMLRLPVQARETGRRSLWSEVRAGARLVAATPWLRAMLAYSALLQALVIGPHMVAGPLLAAQLFGGAGAWATIGVVQAVGSILGGAVALRWRPRQPLVAALAVGVLMVPYLLLFAAGAPLWLVAAAAVAVGAQGALFLAVQATLIQRWMPDDAVSRAAAWSQLGNLVLLPASLAVAGPVVAEVGGQAVLLVGAAWLVVSTFVTVASAVRHGPRNEEAPPAAEAGGAAAS</sequence>
<evidence type="ECO:0000313" key="9">
    <source>
        <dbReference type="Proteomes" id="UP001597018"/>
    </source>
</evidence>
<feature type="transmembrane region" description="Helical" evidence="6">
    <location>
        <begin position="27"/>
        <end position="50"/>
    </location>
</feature>
<evidence type="ECO:0000256" key="4">
    <source>
        <dbReference type="ARBA" id="ARBA00022989"/>
    </source>
</evidence>
<dbReference type="SUPFAM" id="SSF103473">
    <property type="entry name" value="MFS general substrate transporter"/>
    <property type="match status" value="1"/>
</dbReference>
<evidence type="ECO:0000256" key="5">
    <source>
        <dbReference type="ARBA" id="ARBA00023136"/>
    </source>
</evidence>
<keyword evidence="9" id="KW-1185">Reference proteome</keyword>
<evidence type="ECO:0000256" key="6">
    <source>
        <dbReference type="SAM" id="Phobius"/>
    </source>
</evidence>
<feature type="transmembrane region" description="Helical" evidence="6">
    <location>
        <begin position="318"/>
        <end position="342"/>
    </location>
</feature>
<evidence type="ECO:0000259" key="7">
    <source>
        <dbReference type="PROSITE" id="PS50850"/>
    </source>
</evidence>
<feature type="transmembrane region" description="Helical" evidence="6">
    <location>
        <begin position="151"/>
        <end position="175"/>
    </location>
</feature>
<dbReference type="PANTHER" id="PTHR23513:SF11">
    <property type="entry name" value="STAPHYLOFERRIN A TRANSPORTER"/>
    <property type="match status" value="1"/>
</dbReference>
<comment type="subcellular location">
    <subcellularLocation>
        <location evidence="1">Cell membrane</location>
        <topology evidence="1">Multi-pass membrane protein</topology>
    </subcellularLocation>
</comment>
<protein>
    <submittedName>
        <fullName evidence="8">MFS transporter</fullName>
    </submittedName>
</protein>
<dbReference type="PROSITE" id="PS50850">
    <property type="entry name" value="MFS"/>
    <property type="match status" value="1"/>
</dbReference>
<evidence type="ECO:0000256" key="1">
    <source>
        <dbReference type="ARBA" id="ARBA00004651"/>
    </source>
</evidence>
<dbReference type="CDD" id="cd06173">
    <property type="entry name" value="MFS_MefA_like"/>
    <property type="match status" value="1"/>
</dbReference>
<keyword evidence="4 6" id="KW-1133">Transmembrane helix</keyword>
<feature type="domain" description="Major facilitator superfamily (MFS) profile" evidence="7">
    <location>
        <begin position="23"/>
        <end position="408"/>
    </location>
</feature>
<dbReference type="Proteomes" id="UP001597018">
    <property type="component" value="Unassembled WGS sequence"/>
</dbReference>
<dbReference type="RefSeq" id="WP_345601387.1">
    <property type="nucleotide sequence ID" value="NZ_BAABLT010000033.1"/>
</dbReference>
<feature type="transmembrane region" description="Helical" evidence="6">
    <location>
        <begin position="114"/>
        <end position="139"/>
    </location>
</feature>
<proteinExistence type="predicted"/>
<feature type="transmembrane region" description="Helical" evidence="6">
    <location>
        <begin position="266"/>
        <end position="286"/>
    </location>
</feature>
<dbReference type="PANTHER" id="PTHR23513">
    <property type="entry name" value="INTEGRAL MEMBRANE EFFLUX PROTEIN-RELATED"/>
    <property type="match status" value="1"/>
</dbReference>
<evidence type="ECO:0000256" key="2">
    <source>
        <dbReference type="ARBA" id="ARBA00022475"/>
    </source>
</evidence>
<keyword evidence="2" id="KW-1003">Cell membrane</keyword>
<dbReference type="InterPro" id="IPR011701">
    <property type="entry name" value="MFS"/>
</dbReference>
<keyword evidence="3 6" id="KW-0812">Transmembrane</keyword>